<organism evidence="2 3">
    <name type="scientific">Porites lobata</name>
    <dbReference type="NCBI Taxonomy" id="104759"/>
    <lineage>
        <taxon>Eukaryota</taxon>
        <taxon>Metazoa</taxon>
        <taxon>Cnidaria</taxon>
        <taxon>Anthozoa</taxon>
        <taxon>Hexacorallia</taxon>
        <taxon>Scleractinia</taxon>
        <taxon>Fungiina</taxon>
        <taxon>Poritidae</taxon>
        <taxon>Porites</taxon>
    </lineage>
</organism>
<evidence type="ECO:0000256" key="1">
    <source>
        <dbReference type="SAM" id="MobiDB-lite"/>
    </source>
</evidence>
<reference evidence="2 3" key="1">
    <citation type="submission" date="2022-05" db="EMBL/GenBank/DDBJ databases">
        <authorList>
            <consortium name="Genoscope - CEA"/>
            <person name="William W."/>
        </authorList>
    </citation>
    <scope>NUCLEOTIDE SEQUENCE [LARGE SCALE GENOMIC DNA]</scope>
</reference>
<feature type="region of interest" description="Disordered" evidence="1">
    <location>
        <begin position="290"/>
        <end position="315"/>
    </location>
</feature>
<protein>
    <submittedName>
        <fullName evidence="2">Uncharacterized protein</fullName>
    </submittedName>
</protein>
<dbReference type="EMBL" id="CALNXK010000219">
    <property type="protein sequence ID" value="CAH3176985.1"/>
    <property type="molecule type" value="Genomic_DNA"/>
</dbReference>
<gene>
    <name evidence="2" type="ORF">PLOB_00018579</name>
</gene>
<proteinExistence type="predicted"/>
<feature type="compositionally biased region" description="Basic and acidic residues" evidence="1">
    <location>
        <begin position="290"/>
        <end position="299"/>
    </location>
</feature>
<accession>A0ABN8RGL3</accession>
<sequence>MKKFQNSLFPESPKLCRLLTFFYKEAPPLGMYFRSWSLLESKFVSVFRNLTSLPFTLQSPKQKFIDFVLDNKSNCCELLLEQDNGSLFRGFLVPLVFKTYYSAFKDFSCGIVGEFGISLKDTQDVLRNKLGKKLEKVLRINPILSKDEIFGKLNDTRQELLEKVGLKFNEFGEVVVGYVVVEKYITLFLSQAGVQSAITAPNDTIIIMENTDGFPWLKWSRHFTGETSVRVKIIEPYNLLSTVLTVALWLGGDDYDTVKKCAGAVFDQLKELKTIKHPLSGKEIKIVRRSYGDGKERRSSTGNSSAKSSYPIPEAPEHQRQLGDMKLVCTCPVWTVEDTEALETKFQSELKGKAPSKEKHREFANISGTPLSEYYPGTSHLAVLGSDQQFLLALKKGLAKSVNLDDKTVKFDEVGVLAFAERMPEILKAAGFKGTLLEILCTFCKGLDGVYKNLLLTPHELTGDDYEVQARIQLGFQAVLIFGTANITASLKQIVTYFPYYVEKALSDSDIIGLPITLANFNDGIMETAHKQNKKNSLLFSGGRNGPISKHQYQKQVIQQQFANEVFELICMLI</sequence>
<evidence type="ECO:0000313" key="3">
    <source>
        <dbReference type="Proteomes" id="UP001159405"/>
    </source>
</evidence>
<comment type="caution">
    <text evidence="2">The sequence shown here is derived from an EMBL/GenBank/DDBJ whole genome shotgun (WGS) entry which is preliminary data.</text>
</comment>
<name>A0ABN8RGL3_9CNID</name>
<evidence type="ECO:0000313" key="2">
    <source>
        <dbReference type="EMBL" id="CAH3176985.1"/>
    </source>
</evidence>
<keyword evidence="3" id="KW-1185">Reference proteome</keyword>
<dbReference type="Proteomes" id="UP001159405">
    <property type="component" value="Unassembled WGS sequence"/>
</dbReference>